<evidence type="ECO:0000256" key="2">
    <source>
        <dbReference type="ARBA" id="ARBA00022723"/>
    </source>
</evidence>
<dbReference type="PANTHER" id="PTHR10060">
    <property type="entry name" value="TATD FAMILY DEOXYRIBONUCLEASE"/>
    <property type="match status" value="1"/>
</dbReference>
<proteinExistence type="predicted"/>
<keyword evidence="5" id="KW-1185">Reference proteome</keyword>
<dbReference type="Proteomes" id="UP001319882">
    <property type="component" value="Unassembled WGS sequence"/>
</dbReference>
<name>A0ABS8DUX4_9GAMM</name>
<evidence type="ECO:0000256" key="3">
    <source>
        <dbReference type="ARBA" id="ARBA00022801"/>
    </source>
</evidence>
<evidence type="ECO:0000313" key="5">
    <source>
        <dbReference type="Proteomes" id="UP001319882"/>
    </source>
</evidence>
<dbReference type="InterPro" id="IPR050891">
    <property type="entry name" value="TatD-type_Hydrolase"/>
</dbReference>
<protein>
    <submittedName>
        <fullName evidence="4">TatD family hydrolase</fullName>
    </submittedName>
</protein>
<organism evidence="4 5">
    <name type="scientific">Vreelandella malpeensis</name>
    <dbReference type="NCBI Taxonomy" id="1172368"/>
    <lineage>
        <taxon>Bacteria</taxon>
        <taxon>Pseudomonadati</taxon>
        <taxon>Pseudomonadota</taxon>
        <taxon>Gammaproteobacteria</taxon>
        <taxon>Oceanospirillales</taxon>
        <taxon>Halomonadaceae</taxon>
        <taxon>Vreelandella</taxon>
    </lineage>
</organism>
<gene>
    <name evidence="4" type="ORF">GEV37_13525</name>
</gene>
<dbReference type="SUPFAM" id="SSF51556">
    <property type="entry name" value="Metallo-dependent hydrolases"/>
    <property type="match status" value="1"/>
</dbReference>
<reference evidence="4 5" key="1">
    <citation type="journal article" date="2021" name="Sci. Rep.">
        <title>Genome analysis of a halophilic bacterium Halomonas malpeensis YU-PRIM-29(T) reveals its exopolysaccharide and pigment producing capabilities.</title>
        <authorList>
            <person name="Athmika"/>
            <person name="Ghate S.D."/>
            <person name="Arun A.B."/>
            <person name="Rao S.S."/>
            <person name="Kumar S.T.A."/>
            <person name="Kandiyil M.K."/>
            <person name="Saptami K."/>
            <person name="Rekha P.D."/>
        </authorList>
    </citation>
    <scope>NUCLEOTIDE SEQUENCE [LARGE SCALE GENOMIC DNA]</scope>
    <source>
        <strain evidence="5">prim 29</strain>
    </source>
</reference>
<accession>A0ABS8DUX4</accession>
<dbReference type="Pfam" id="PF01026">
    <property type="entry name" value="TatD_DNase"/>
    <property type="match status" value="1"/>
</dbReference>
<keyword evidence="2" id="KW-0479">Metal-binding</keyword>
<comment type="caution">
    <text evidence="4">The sequence shown here is derived from an EMBL/GenBank/DDBJ whole genome shotgun (WGS) entry which is preliminary data.</text>
</comment>
<dbReference type="InterPro" id="IPR001130">
    <property type="entry name" value="TatD-like"/>
</dbReference>
<keyword evidence="1" id="KW-0540">Nuclease</keyword>
<dbReference type="Gene3D" id="3.20.20.140">
    <property type="entry name" value="Metal-dependent hydrolases"/>
    <property type="match status" value="1"/>
</dbReference>
<dbReference type="PANTHER" id="PTHR10060:SF15">
    <property type="entry name" value="DEOXYRIBONUCLEASE TATDN1"/>
    <property type="match status" value="1"/>
</dbReference>
<keyword evidence="3 4" id="KW-0378">Hydrolase</keyword>
<dbReference type="GO" id="GO:0016787">
    <property type="term" value="F:hydrolase activity"/>
    <property type="evidence" value="ECO:0007669"/>
    <property type="project" value="UniProtKB-KW"/>
</dbReference>
<dbReference type="InterPro" id="IPR032466">
    <property type="entry name" value="Metal_Hydrolase"/>
</dbReference>
<evidence type="ECO:0000313" key="4">
    <source>
        <dbReference type="EMBL" id="MCB8890132.1"/>
    </source>
</evidence>
<sequence length="342" mass="38283">MGRLALHTFVKRLFDPSQCSPPRLHAQSTRPSSLVLAARTRLPLQYPPQTTQQEPGLTTHDDALFLPEALRFRPREALVDIGANLTHESFARDLDAVLTRAHAANVTTMIVTGTDVAHAEQAIELAARYPGLYATAGVHPHDASGWSTDVQRRLTELYRRPGVVAVGECGLDFNRNFSTPAEQEKAFEAQLALAAESGLPLFLHERDAGTRMQEILKAWRDDIPPAVIHCFTGEASTLYGYLDLDLHIGLTGWICDERRGHHLRPLVKEIPLNRMMIETDCPYLLPRNLPAKLKGRRHEPALLPWIATEIARWGEVSEETLARETTRTALRFFNIDTAVKET</sequence>
<dbReference type="CDD" id="cd01310">
    <property type="entry name" value="TatD_DNAse"/>
    <property type="match status" value="1"/>
</dbReference>
<evidence type="ECO:0000256" key="1">
    <source>
        <dbReference type="ARBA" id="ARBA00022722"/>
    </source>
</evidence>
<dbReference type="EMBL" id="WHVL01000006">
    <property type="protein sequence ID" value="MCB8890132.1"/>
    <property type="molecule type" value="Genomic_DNA"/>
</dbReference>